<reference evidence="1" key="1">
    <citation type="journal article" date="2023" name="Insect Mol. Biol.">
        <title>Genome sequencing provides insights into the evolution of gene families encoding plant cell wall-degrading enzymes in longhorned beetles.</title>
        <authorList>
            <person name="Shin N.R."/>
            <person name="Okamura Y."/>
            <person name="Kirsch R."/>
            <person name="Pauchet Y."/>
        </authorList>
    </citation>
    <scope>NUCLEOTIDE SEQUENCE</scope>
    <source>
        <strain evidence="1">MMC_N1</strain>
    </source>
</reference>
<keyword evidence="2" id="KW-1185">Reference proteome</keyword>
<dbReference type="Proteomes" id="UP001162164">
    <property type="component" value="Unassembled WGS sequence"/>
</dbReference>
<evidence type="ECO:0000313" key="2">
    <source>
        <dbReference type="Proteomes" id="UP001162164"/>
    </source>
</evidence>
<feature type="non-terminal residue" evidence="1">
    <location>
        <position position="223"/>
    </location>
</feature>
<evidence type="ECO:0000313" key="1">
    <source>
        <dbReference type="EMBL" id="KAJ8982833.1"/>
    </source>
</evidence>
<organism evidence="1 2">
    <name type="scientific">Molorchus minor</name>
    <dbReference type="NCBI Taxonomy" id="1323400"/>
    <lineage>
        <taxon>Eukaryota</taxon>
        <taxon>Metazoa</taxon>
        <taxon>Ecdysozoa</taxon>
        <taxon>Arthropoda</taxon>
        <taxon>Hexapoda</taxon>
        <taxon>Insecta</taxon>
        <taxon>Pterygota</taxon>
        <taxon>Neoptera</taxon>
        <taxon>Endopterygota</taxon>
        <taxon>Coleoptera</taxon>
        <taxon>Polyphaga</taxon>
        <taxon>Cucujiformia</taxon>
        <taxon>Chrysomeloidea</taxon>
        <taxon>Cerambycidae</taxon>
        <taxon>Lamiinae</taxon>
        <taxon>Monochamini</taxon>
        <taxon>Molorchus</taxon>
    </lineage>
</organism>
<comment type="caution">
    <text evidence="1">The sequence shown here is derived from an EMBL/GenBank/DDBJ whole genome shotgun (WGS) entry which is preliminary data.</text>
</comment>
<gene>
    <name evidence="1" type="ORF">NQ317_014222</name>
</gene>
<accession>A0ABQ9JWW5</accession>
<sequence>MHFFFHKLLGSFIGKIQVRPGRPAVTEDEIGKNYLTRLPVMESKKAAYVPMPYTFRVKSMSNRVKVNTLLGRAPPFYLLLDHTIAVIWAIFGNQEYDCPLGIAQLQWALSFLKTVHTPKGDRPEDVQLCIDAIENILVDKYAELSTEINGLEDLDKTVHYVDGALGSKTMITQALPFSLNYAEMMTRTPSKGVEKTESVTSAEAQLRLDDIKMAAGVESIENL</sequence>
<protein>
    <submittedName>
        <fullName evidence="1">Uncharacterized protein</fullName>
    </submittedName>
</protein>
<dbReference type="EMBL" id="JAPWTJ010000105">
    <property type="protein sequence ID" value="KAJ8982833.1"/>
    <property type="molecule type" value="Genomic_DNA"/>
</dbReference>
<name>A0ABQ9JWW5_9CUCU</name>
<proteinExistence type="predicted"/>